<feature type="domain" description="Guanylate cyclase" evidence="8">
    <location>
        <begin position="271"/>
        <end position="398"/>
    </location>
</feature>
<evidence type="ECO:0000256" key="5">
    <source>
        <dbReference type="ARBA" id="ARBA00023136"/>
    </source>
</evidence>
<organism evidence="9 10">
    <name type="scientific">Donghicola tyrosinivorans</name>
    <dbReference type="NCBI Taxonomy" id="1652492"/>
    <lineage>
        <taxon>Bacteria</taxon>
        <taxon>Pseudomonadati</taxon>
        <taxon>Pseudomonadota</taxon>
        <taxon>Alphaproteobacteria</taxon>
        <taxon>Rhodobacterales</taxon>
        <taxon>Roseobacteraceae</taxon>
        <taxon>Donghicola</taxon>
    </lineage>
</organism>
<dbReference type="Pfam" id="PF00211">
    <property type="entry name" value="Guanylate_cyc"/>
    <property type="match status" value="1"/>
</dbReference>
<evidence type="ECO:0000256" key="2">
    <source>
        <dbReference type="ARBA" id="ARBA00022692"/>
    </source>
</evidence>
<dbReference type="InterPro" id="IPR029787">
    <property type="entry name" value="Nucleotide_cyclase"/>
</dbReference>
<evidence type="ECO:0000259" key="8">
    <source>
        <dbReference type="PROSITE" id="PS50125"/>
    </source>
</evidence>
<evidence type="ECO:0000313" key="9">
    <source>
        <dbReference type="EMBL" id="PRY85076.1"/>
    </source>
</evidence>
<dbReference type="EMBL" id="PVTQ01000018">
    <property type="protein sequence ID" value="PRY85076.1"/>
    <property type="molecule type" value="Genomic_DNA"/>
</dbReference>
<feature type="transmembrane region" description="Helical" evidence="7">
    <location>
        <begin position="53"/>
        <end position="72"/>
    </location>
</feature>
<dbReference type="GO" id="GO:0001653">
    <property type="term" value="F:peptide receptor activity"/>
    <property type="evidence" value="ECO:0007669"/>
    <property type="project" value="TreeGrafter"/>
</dbReference>
<keyword evidence="3" id="KW-0547">Nucleotide-binding</keyword>
<reference evidence="9 10" key="1">
    <citation type="submission" date="2018-03" db="EMBL/GenBank/DDBJ databases">
        <title>Genomic Encyclopedia of Archaeal and Bacterial Type Strains, Phase II (KMG-II): from individual species to whole genera.</title>
        <authorList>
            <person name="Goeker M."/>
        </authorList>
    </citation>
    <scope>NUCLEOTIDE SEQUENCE [LARGE SCALE GENOMIC DNA]</scope>
    <source>
        <strain evidence="9 10">DSM 100212</strain>
    </source>
</reference>
<dbReference type="GO" id="GO:0035556">
    <property type="term" value="P:intracellular signal transduction"/>
    <property type="evidence" value="ECO:0007669"/>
    <property type="project" value="InterPro"/>
</dbReference>
<evidence type="ECO:0000313" key="10">
    <source>
        <dbReference type="Proteomes" id="UP000238392"/>
    </source>
</evidence>
<dbReference type="InterPro" id="IPR001054">
    <property type="entry name" value="A/G_cyclase"/>
</dbReference>
<comment type="subcellular location">
    <subcellularLocation>
        <location evidence="1">Membrane</location>
    </subcellularLocation>
</comment>
<evidence type="ECO:0000256" key="3">
    <source>
        <dbReference type="ARBA" id="ARBA00022741"/>
    </source>
</evidence>
<feature type="transmembrane region" description="Helical" evidence="7">
    <location>
        <begin position="151"/>
        <end position="168"/>
    </location>
</feature>
<dbReference type="CDD" id="cd07302">
    <property type="entry name" value="CHD"/>
    <property type="match status" value="1"/>
</dbReference>
<dbReference type="SUPFAM" id="SSF55073">
    <property type="entry name" value="Nucleotide cyclase"/>
    <property type="match status" value="1"/>
</dbReference>
<comment type="caution">
    <text evidence="9">The sequence shown here is derived from an EMBL/GenBank/DDBJ whole genome shotgun (WGS) entry which is preliminary data.</text>
</comment>
<dbReference type="GO" id="GO:0007168">
    <property type="term" value="P:receptor guanylyl cyclase signaling pathway"/>
    <property type="evidence" value="ECO:0007669"/>
    <property type="project" value="TreeGrafter"/>
</dbReference>
<dbReference type="GO" id="GO:0004383">
    <property type="term" value="F:guanylate cyclase activity"/>
    <property type="evidence" value="ECO:0007669"/>
    <property type="project" value="TreeGrafter"/>
</dbReference>
<keyword evidence="5 7" id="KW-0472">Membrane</keyword>
<dbReference type="InterPro" id="IPR050401">
    <property type="entry name" value="Cyclic_nucleotide_synthase"/>
</dbReference>
<dbReference type="Proteomes" id="UP000238392">
    <property type="component" value="Unassembled WGS sequence"/>
</dbReference>
<proteinExistence type="predicted"/>
<keyword evidence="6" id="KW-0456">Lyase</keyword>
<dbReference type="Gene3D" id="3.30.70.1230">
    <property type="entry name" value="Nucleotide cyclase"/>
    <property type="match status" value="1"/>
</dbReference>
<dbReference type="PANTHER" id="PTHR11920">
    <property type="entry name" value="GUANYLYL CYCLASE"/>
    <property type="match status" value="1"/>
</dbReference>
<evidence type="ECO:0000256" key="1">
    <source>
        <dbReference type="ARBA" id="ARBA00004370"/>
    </source>
</evidence>
<evidence type="ECO:0000256" key="4">
    <source>
        <dbReference type="ARBA" id="ARBA00022989"/>
    </source>
</evidence>
<feature type="transmembrane region" description="Helical" evidence="7">
    <location>
        <begin position="207"/>
        <end position="225"/>
    </location>
</feature>
<evidence type="ECO:0000256" key="7">
    <source>
        <dbReference type="SAM" id="Phobius"/>
    </source>
</evidence>
<name>A0A2T0WEJ0_9RHOB</name>
<dbReference type="OrthoDB" id="315417at2"/>
<dbReference type="GO" id="GO:0004016">
    <property type="term" value="F:adenylate cyclase activity"/>
    <property type="evidence" value="ECO:0007669"/>
    <property type="project" value="TreeGrafter"/>
</dbReference>
<feature type="transmembrane region" description="Helical" evidence="7">
    <location>
        <begin position="130"/>
        <end position="146"/>
    </location>
</feature>
<feature type="transmembrane region" description="Helical" evidence="7">
    <location>
        <begin position="78"/>
        <end position="98"/>
    </location>
</feature>
<keyword evidence="10" id="KW-1185">Reference proteome</keyword>
<gene>
    <name evidence="9" type="ORF">CLV74_11847</name>
</gene>
<feature type="transmembrane region" description="Helical" evidence="7">
    <location>
        <begin position="105"/>
        <end position="124"/>
    </location>
</feature>
<sequence length="450" mass="49769">MMRAEVSIRSPESDPRRQRAAAIRALLQVPPLYKVVTFGQDPSDDDRTRRLKTMAVIVAVVMTLFSASMLFVPERSLFLRRLDVLIVAAEVNGLFWYWRIRTAPSLFYLVVPPYFAFMAFSALINGTTEGDHFAIMLIPTAAVVILGPDRALGWLAAALATLFAVYSLDPYLPHWTFESVRSVGHPDGSLFHSAYKQHPTFLEMETTIYATILFFFITRSAYIQLTRMGEQIKAEKAKVDQLMDAVYPASVSERLKVTDGQIIADDIPEASVLYADLEGFSRFTKQNDPQDVVAFLDAMFGRFDMLAEHHGVEKIKTIGDGYLAASGVLAEDTSDAADLCALGLDMIHAVQVLSKVHGVSIGVRIGIHTGPVMAGVMGRKRPHFDIWGGTVNMAHRLQATAPRNTIQISEETCGRVAGVFDFKHRGDVRMKGLGFVPCWTLKPTLLKAAA</sequence>
<dbReference type="SMART" id="SM00044">
    <property type="entry name" value="CYCc"/>
    <property type="match status" value="1"/>
</dbReference>
<dbReference type="PROSITE" id="PS50125">
    <property type="entry name" value="GUANYLATE_CYCLASE_2"/>
    <property type="match status" value="1"/>
</dbReference>
<protein>
    <submittedName>
        <fullName evidence="9">Class 3 adenylate cyclase</fullName>
    </submittedName>
</protein>
<dbReference type="GO" id="GO:0005886">
    <property type="term" value="C:plasma membrane"/>
    <property type="evidence" value="ECO:0007669"/>
    <property type="project" value="TreeGrafter"/>
</dbReference>
<keyword evidence="4 7" id="KW-1133">Transmembrane helix</keyword>
<keyword evidence="2 7" id="KW-0812">Transmembrane</keyword>
<evidence type="ECO:0000256" key="6">
    <source>
        <dbReference type="ARBA" id="ARBA00023239"/>
    </source>
</evidence>
<dbReference type="RefSeq" id="WP_106267906.1">
    <property type="nucleotide sequence ID" value="NZ_PVTQ01000018.1"/>
</dbReference>
<dbReference type="GO" id="GO:0000166">
    <property type="term" value="F:nucleotide binding"/>
    <property type="evidence" value="ECO:0007669"/>
    <property type="project" value="UniProtKB-KW"/>
</dbReference>
<dbReference type="PANTHER" id="PTHR11920:SF335">
    <property type="entry name" value="GUANYLATE CYCLASE"/>
    <property type="match status" value="1"/>
</dbReference>
<dbReference type="AlphaFoldDB" id="A0A2T0WEJ0"/>
<accession>A0A2T0WEJ0</accession>